<evidence type="ECO:0000313" key="14">
    <source>
        <dbReference type="EMBL" id="ACU53170.1"/>
    </source>
</evidence>
<evidence type="ECO:0000256" key="3">
    <source>
        <dbReference type="ARBA" id="ARBA00012438"/>
    </source>
</evidence>
<evidence type="ECO:0000313" key="15">
    <source>
        <dbReference type="Proteomes" id="UP000000771"/>
    </source>
</evidence>
<dbReference type="InterPro" id="IPR003661">
    <property type="entry name" value="HisK_dim/P_dom"/>
</dbReference>
<evidence type="ECO:0000256" key="1">
    <source>
        <dbReference type="ARBA" id="ARBA00000085"/>
    </source>
</evidence>
<evidence type="ECO:0000256" key="12">
    <source>
        <dbReference type="ARBA" id="ARBA00039401"/>
    </source>
</evidence>
<evidence type="ECO:0000256" key="2">
    <source>
        <dbReference type="ARBA" id="ARBA00004236"/>
    </source>
</evidence>
<dbReference type="PANTHER" id="PTHR45453">
    <property type="entry name" value="PHOSPHATE REGULON SENSOR PROTEIN PHOR"/>
    <property type="match status" value="1"/>
</dbReference>
<reference evidence="14 15" key="1">
    <citation type="journal article" date="2009" name="Stand. Genomic Sci.">
        <title>Complete genome sequence of Acidimicrobium ferrooxidans type strain (ICP).</title>
        <authorList>
            <person name="Clum A."/>
            <person name="Nolan M."/>
            <person name="Lang E."/>
            <person name="Glavina Del Rio T."/>
            <person name="Tice H."/>
            <person name="Copeland A."/>
            <person name="Cheng J.F."/>
            <person name="Lucas S."/>
            <person name="Chen F."/>
            <person name="Bruce D."/>
            <person name="Goodwin L."/>
            <person name="Pitluck S."/>
            <person name="Ivanova N."/>
            <person name="Mavrommatis K."/>
            <person name="Mikhailova N."/>
            <person name="Pati A."/>
            <person name="Chen A."/>
            <person name="Palaniappan K."/>
            <person name="Goker M."/>
            <person name="Spring S."/>
            <person name="Land M."/>
            <person name="Hauser L."/>
            <person name="Chang Y.J."/>
            <person name="Jeffries C.C."/>
            <person name="Chain P."/>
            <person name="Bristow J."/>
            <person name="Eisen J.A."/>
            <person name="Markowitz V."/>
            <person name="Hugenholtz P."/>
            <person name="Kyrpides N.C."/>
            <person name="Klenk H.P."/>
            <person name="Lapidus A."/>
        </authorList>
    </citation>
    <scope>NUCLEOTIDE SEQUENCE [LARGE SCALE GENOMIC DNA]</scope>
    <source>
        <strain evidence="15">DSM 10331 / JCM 15462 / NBRC 103882 / ICP</strain>
    </source>
</reference>
<keyword evidence="11" id="KW-0472">Membrane</keyword>
<comment type="subcellular location">
    <subcellularLocation>
        <location evidence="2">Cell membrane</location>
    </subcellularLocation>
</comment>
<dbReference type="PANTHER" id="PTHR45453:SF1">
    <property type="entry name" value="PHOSPHATE REGULON SENSOR PROTEIN PHOR"/>
    <property type="match status" value="1"/>
</dbReference>
<dbReference type="PRINTS" id="PR00344">
    <property type="entry name" value="BCTRLSENSOR"/>
</dbReference>
<evidence type="ECO:0000256" key="5">
    <source>
        <dbReference type="ARBA" id="ARBA00022553"/>
    </source>
</evidence>
<dbReference type="GO" id="GO:0005524">
    <property type="term" value="F:ATP binding"/>
    <property type="evidence" value="ECO:0007669"/>
    <property type="project" value="UniProtKB-KW"/>
</dbReference>
<dbReference type="RefSeq" id="WP_015797675.1">
    <property type="nucleotide sequence ID" value="NC_013124.1"/>
</dbReference>
<dbReference type="InterPro" id="IPR036097">
    <property type="entry name" value="HisK_dim/P_sf"/>
</dbReference>
<dbReference type="FunFam" id="1.10.287.130:FF:000008">
    <property type="entry name" value="Two-component sensor histidine kinase"/>
    <property type="match status" value="1"/>
</dbReference>
<proteinExistence type="predicted"/>
<dbReference type="AlphaFoldDB" id="C7M272"/>
<keyword evidence="5" id="KW-0597">Phosphoprotein</keyword>
<dbReference type="eggNOG" id="COG5002">
    <property type="taxonomic scope" value="Bacteria"/>
</dbReference>
<feature type="domain" description="Histidine kinase" evidence="13">
    <location>
        <begin position="127"/>
        <end position="342"/>
    </location>
</feature>
<evidence type="ECO:0000259" key="13">
    <source>
        <dbReference type="PROSITE" id="PS50109"/>
    </source>
</evidence>
<dbReference type="Gene3D" id="3.30.565.10">
    <property type="entry name" value="Histidine kinase-like ATPase, C-terminal domain"/>
    <property type="match status" value="1"/>
</dbReference>
<keyword evidence="6 14" id="KW-0808">Transferase</keyword>
<evidence type="ECO:0000256" key="8">
    <source>
        <dbReference type="ARBA" id="ARBA00022777"/>
    </source>
</evidence>
<dbReference type="PROSITE" id="PS50109">
    <property type="entry name" value="HIS_KIN"/>
    <property type="match status" value="1"/>
</dbReference>
<dbReference type="InterPro" id="IPR050351">
    <property type="entry name" value="BphY/WalK/GraS-like"/>
</dbReference>
<dbReference type="STRING" id="525909.Afer_0201"/>
<organism evidence="14 15">
    <name type="scientific">Acidimicrobium ferrooxidans (strain DSM 10331 / JCM 15462 / NBRC 103882 / ICP)</name>
    <dbReference type="NCBI Taxonomy" id="525909"/>
    <lineage>
        <taxon>Bacteria</taxon>
        <taxon>Bacillati</taxon>
        <taxon>Actinomycetota</taxon>
        <taxon>Acidimicrobiia</taxon>
        <taxon>Acidimicrobiales</taxon>
        <taxon>Acidimicrobiaceae</taxon>
        <taxon>Acidimicrobium</taxon>
    </lineage>
</organism>
<dbReference type="FunFam" id="3.30.565.10:FF:000006">
    <property type="entry name" value="Sensor histidine kinase WalK"/>
    <property type="match status" value="1"/>
</dbReference>
<gene>
    <name evidence="14" type="ordered locus">Afer_0201</name>
</gene>
<comment type="catalytic activity">
    <reaction evidence="1">
        <text>ATP + protein L-histidine = ADP + protein N-phospho-L-histidine.</text>
        <dbReference type="EC" id="2.7.13.3"/>
    </reaction>
</comment>
<dbReference type="Proteomes" id="UP000000771">
    <property type="component" value="Chromosome"/>
</dbReference>
<dbReference type="GO" id="GO:0016036">
    <property type="term" value="P:cellular response to phosphate starvation"/>
    <property type="evidence" value="ECO:0007669"/>
    <property type="project" value="TreeGrafter"/>
</dbReference>
<keyword evidence="10" id="KW-0902">Two-component regulatory system</keyword>
<keyword evidence="15" id="KW-1185">Reference proteome</keyword>
<dbReference type="CDD" id="cd00082">
    <property type="entry name" value="HisKA"/>
    <property type="match status" value="1"/>
</dbReference>
<dbReference type="HOGENOM" id="CLU_000445_89_2_11"/>
<keyword evidence="8 14" id="KW-0418">Kinase</keyword>
<evidence type="ECO:0000256" key="10">
    <source>
        <dbReference type="ARBA" id="ARBA00023012"/>
    </source>
</evidence>
<dbReference type="EMBL" id="CP001631">
    <property type="protein sequence ID" value="ACU53170.1"/>
    <property type="molecule type" value="Genomic_DNA"/>
</dbReference>
<dbReference type="SMART" id="SM00387">
    <property type="entry name" value="HATPase_c"/>
    <property type="match status" value="1"/>
</dbReference>
<dbReference type="EC" id="2.7.13.3" evidence="3"/>
<evidence type="ECO:0000256" key="4">
    <source>
        <dbReference type="ARBA" id="ARBA00022475"/>
    </source>
</evidence>
<protein>
    <recommendedName>
        <fullName evidence="12">Sensor-like histidine kinase SenX3</fullName>
        <ecNumber evidence="3">2.7.13.3</ecNumber>
    </recommendedName>
</protein>
<accession>C7M272</accession>
<dbReference type="CDD" id="cd00075">
    <property type="entry name" value="HATPase"/>
    <property type="match status" value="1"/>
</dbReference>
<evidence type="ECO:0000256" key="11">
    <source>
        <dbReference type="ARBA" id="ARBA00023136"/>
    </source>
</evidence>
<dbReference type="KEGG" id="afo:Afer_0201"/>
<dbReference type="Pfam" id="PF00512">
    <property type="entry name" value="HisKA"/>
    <property type="match status" value="1"/>
</dbReference>
<dbReference type="InterPro" id="IPR005467">
    <property type="entry name" value="His_kinase_dom"/>
</dbReference>
<dbReference type="SMART" id="SM00388">
    <property type="entry name" value="HisKA"/>
    <property type="match status" value="1"/>
</dbReference>
<dbReference type="GO" id="GO:0004721">
    <property type="term" value="F:phosphoprotein phosphatase activity"/>
    <property type="evidence" value="ECO:0007669"/>
    <property type="project" value="TreeGrafter"/>
</dbReference>
<dbReference type="SUPFAM" id="SSF55874">
    <property type="entry name" value="ATPase domain of HSP90 chaperone/DNA topoisomerase II/histidine kinase"/>
    <property type="match status" value="1"/>
</dbReference>
<dbReference type="InterPro" id="IPR004358">
    <property type="entry name" value="Sig_transdc_His_kin-like_C"/>
</dbReference>
<evidence type="ECO:0000256" key="6">
    <source>
        <dbReference type="ARBA" id="ARBA00022679"/>
    </source>
</evidence>
<name>C7M272_ACIFD</name>
<evidence type="ECO:0000256" key="9">
    <source>
        <dbReference type="ARBA" id="ARBA00022840"/>
    </source>
</evidence>
<dbReference type="Gene3D" id="1.10.287.130">
    <property type="match status" value="1"/>
</dbReference>
<keyword evidence="9" id="KW-0067">ATP-binding</keyword>
<dbReference type="GO" id="GO:0005886">
    <property type="term" value="C:plasma membrane"/>
    <property type="evidence" value="ECO:0007669"/>
    <property type="project" value="UniProtKB-SubCell"/>
</dbReference>
<keyword evidence="7" id="KW-0547">Nucleotide-binding</keyword>
<dbReference type="InterPro" id="IPR036890">
    <property type="entry name" value="HATPase_C_sf"/>
</dbReference>
<keyword evidence="4" id="KW-1003">Cell membrane</keyword>
<dbReference type="GO" id="GO:0000155">
    <property type="term" value="F:phosphorelay sensor kinase activity"/>
    <property type="evidence" value="ECO:0007669"/>
    <property type="project" value="InterPro"/>
</dbReference>
<evidence type="ECO:0000256" key="7">
    <source>
        <dbReference type="ARBA" id="ARBA00022741"/>
    </source>
</evidence>
<sequence length="347" mass="38292">MDTPEPSPAEMPTTTAEARLWHSAASTMPFGIVLVDPEGHTLYRDVEAKFGAESLNQRILLDRAIATLLHDPAAHGDVERAVELFGPPRRTFLVRRTWLDDRGQLILVEDVSELRRLESVRRDFVANVSHELKTPVGAIVLLAEALAQEDEPTTAQRLVQRIVDEGDRLARLVSDLLDLSRIEEGSGVVLAEFDARSLVEAVRERFDETARRADLTLDALVPVTPTMVVGDRWQLESALSNLVDNAIKYSEPGGTVEISLDASDDTIVLAVRDEGIGIPARDRERIFERFYRVDAARSRATGGTGLGLSIVRHVVENHRGRLNVTSMEGVGSTFELRLPRGGPNDGR</sequence>
<dbReference type="InterPro" id="IPR003594">
    <property type="entry name" value="HATPase_dom"/>
</dbReference>
<dbReference type="SUPFAM" id="SSF47384">
    <property type="entry name" value="Homodimeric domain of signal transducing histidine kinase"/>
    <property type="match status" value="1"/>
</dbReference>
<dbReference type="Pfam" id="PF02518">
    <property type="entry name" value="HATPase_c"/>
    <property type="match status" value="1"/>
</dbReference>